<dbReference type="Gene3D" id="3.40.50.720">
    <property type="entry name" value="NAD(P)-binding Rossmann-like Domain"/>
    <property type="match status" value="1"/>
</dbReference>
<evidence type="ECO:0000313" key="2">
    <source>
        <dbReference type="EMBL" id="SFG76841.1"/>
    </source>
</evidence>
<dbReference type="SUPFAM" id="SSF69572">
    <property type="entry name" value="Activating enzymes of the ubiquitin-like proteins"/>
    <property type="match status" value="1"/>
</dbReference>
<dbReference type="GO" id="GO:0016491">
    <property type="term" value="F:oxidoreductase activity"/>
    <property type="evidence" value="ECO:0007669"/>
    <property type="project" value="InterPro"/>
</dbReference>
<dbReference type="InterPro" id="IPR035985">
    <property type="entry name" value="Ubiquitin-activating_enz"/>
</dbReference>
<proteinExistence type="predicted"/>
<organism evidence="2 3">
    <name type="scientific">Pedobacter insulae</name>
    <dbReference type="NCBI Taxonomy" id="414048"/>
    <lineage>
        <taxon>Bacteria</taxon>
        <taxon>Pseudomonadati</taxon>
        <taxon>Bacteroidota</taxon>
        <taxon>Sphingobacteriia</taxon>
        <taxon>Sphingobacteriales</taxon>
        <taxon>Sphingobacteriaceae</taxon>
        <taxon>Pedobacter</taxon>
    </lineage>
</organism>
<dbReference type="OrthoDB" id="5149792at2"/>
<dbReference type="Pfam" id="PF00899">
    <property type="entry name" value="ThiF"/>
    <property type="match status" value="1"/>
</dbReference>
<dbReference type="CDD" id="cd01483">
    <property type="entry name" value="E1_enzyme_family"/>
    <property type="match status" value="1"/>
</dbReference>
<dbReference type="Gene3D" id="3.40.109.10">
    <property type="entry name" value="NADH Oxidase"/>
    <property type="match status" value="2"/>
</dbReference>
<evidence type="ECO:0000259" key="1">
    <source>
        <dbReference type="Pfam" id="PF00899"/>
    </source>
</evidence>
<dbReference type="InterPro" id="IPR045886">
    <property type="entry name" value="ThiF/MoeB/HesA"/>
</dbReference>
<sequence length="775" mass="86861">MQSKSSLALKIAQLVDQTQELKNVCKPLFFKLIHPEQKRAFKLLLQTKENLQVFDHIYSQVEELIKCLQPTIVFSPPSALAKAVENQFQGNSSDEYGVWVYYPWCAKLVHLLDENEFTIVRTNRNKHKITASEQDQLANKKIGVMGLSVGQSVSLTLAMERSFGELRIADFDELDLSNINRIRTGVQNLKIKKTVIVAREIAEIDPFLKVVCFDEGITADNLGEFLEGNGKLDLLIDECDSFDIKINSRKKAKSLGIPVLMEGSDRGTIDIERFDLEPERLVLHGMVEHLDMEKYSTLTTMDEQIPYITAVTGVETLSPRMKGSAIEIMSTISTWPQLASAVTYGGGITADVARKILLGNLSISGRFFLDLDELITDTLKKEEKPAPKSSPLITTKEIQDFITDKAFLSPENSEEIPETMLIALVNDANKAPSGGNNQPWRFHYQNRLLHLFLEESVAQAYLDPAYISSYVSIGAAIENLLLSAANHNLKVNWELTPDLAPRHIAWFSFSSGYEPTNEETHLAAQIEARHTNRKVSAKQIVEPATLLELAKVTSSIKGAQLKWITDPAKIHSLADIAAYTDLLRMFIPEAHADFIHKEMRWSLAEVDQTQDGIGIHTLDLNNNDHVGIRLIKDRRTIDFLQQINGGNGYKRLTLQQFMSSSAIGLITMPKSSSTAMIDGGRAAEKLWLASTGLNLQIHPVNVALLFFYKNSIEQALNIPQDDKADLTQMEQTFNSIFENNEHETAVFMFRLFKASPSPERTIRKSTAKIFSIGRA</sequence>
<dbReference type="AlphaFoldDB" id="A0A1I2UPZ1"/>
<dbReference type="GO" id="GO:0061504">
    <property type="term" value="P:cyclic threonylcarbamoyladenosine biosynthetic process"/>
    <property type="evidence" value="ECO:0007669"/>
    <property type="project" value="TreeGrafter"/>
</dbReference>
<dbReference type="PANTHER" id="PTHR43267">
    <property type="entry name" value="TRNA THREONYLCARBAMOYLADENOSINE DEHYDRATASE"/>
    <property type="match status" value="1"/>
</dbReference>
<dbReference type="GO" id="GO:0061503">
    <property type="term" value="F:tRNA threonylcarbamoyladenosine dehydratase"/>
    <property type="evidence" value="ECO:0007669"/>
    <property type="project" value="TreeGrafter"/>
</dbReference>
<dbReference type="InterPro" id="IPR000415">
    <property type="entry name" value="Nitroreductase-like"/>
</dbReference>
<dbReference type="GO" id="GO:0008641">
    <property type="term" value="F:ubiquitin-like modifier activating enzyme activity"/>
    <property type="evidence" value="ECO:0007669"/>
    <property type="project" value="InterPro"/>
</dbReference>
<accession>A0A1I2UPZ1</accession>
<feature type="domain" description="THIF-type NAD/FAD binding fold" evidence="1">
    <location>
        <begin position="128"/>
        <end position="267"/>
    </location>
</feature>
<gene>
    <name evidence="2" type="ORF">SAMN04489864_102181</name>
</gene>
<name>A0A1I2UPZ1_9SPHI</name>
<keyword evidence="3" id="KW-1185">Reference proteome</keyword>
<dbReference type="PANTHER" id="PTHR43267:SF3">
    <property type="entry name" value="THIF PROTEIN"/>
    <property type="match status" value="1"/>
</dbReference>
<dbReference type="EMBL" id="FOPP01000002">
    <property type="protein sequence ID" value="SFG76841.1"/>
    <property type="molecule type" value="Genomic_DNA"/>
</dbReference>
<dbReference type="STRING" id="414048.SAMN04489864_102181"/>
<reference evidence="2 3" key="1">
    <citation type="submission" date="2016-10" db="EMBL/GenBank/DDBJ databases">
        <authorList>
            <person name="de Groot N.N."/>
        </authorList>
    </citation>
    <scope>NUCLEOTIDE SEQUENCE [LARGE SCALE GENOMIC DNA]</scope>
    <source>
        <strain evidence="2 3">DSM 18684</strain>
    </source>
</reference>
<dbReference type="RefSeq" id="WP_090992240.1">
    <property type="nucleotide sequence ID" value="NZ_FOPP01000002.1"/>
</dbReference>
<dbReference type="SUPFAM" id="SSF55469">
    <property type="entry name" value="FMN-dependent nitroreductase-like"/>
    <property type="match status" value="2"/>
</dbReference>
<dbReference type="NCBIfam" id="NF005901">
    <property type="entry name" value="PRK07877.1"/>
    <property type="match status" value="1"/>
</dbReference>
<dbReference type="Proteomes" id="UP000199666">
    <property type="component" value="Unassembled WGS sequence"/>
</dbReference>
<dbReference type="InterPro" id="IPR000594">
    <property type="entry name" value="ThiF_NAD_FAD-bd"/>
</dbReference>
<protein>
    <submittedName>
        <fullName evidence="2">ThiF family protein</fullName>
    </submittedName>
</protein>
<evidence type="ECO:0000313" key="3">
    <source>
        <dbReference type="Proteomes" id="UP000199666"/>
    </source>
</evidence>